<dbReference type="KEGG" id="mis:MICPUN_61037"/>
<dbReference type="Proteomes" id="UP000002009">
    <property type="component" value="Chromosome 9"/>
</dbReference>
<keyword evidence="2" id="KW-1185">Reference proteome</keyword>
<accession>C1ED81</accession>
<evidence type="ECO:0000313" key="2">
    <source>
        <dbReference type="Proteomes" id="UP000002009"/>
    </source>
</evidence>
<protein>
    <submittedName>
        <fullName evidence="1">Uncharacterized protein</fullName>
    </submittedName>
</protein>
<dbReference type="OMA" id="MACFRAM"/>
<sequence>MYIECCQPYPALHCSRRGLGAGMTSRAAAQALRQLSSVTCRPPSIRAAVTGLAAAGRAATTRTQSSVSAQQTVRRLLQTSAEGVGGCGSGAFNGSRARTVHLVRSLTSMTVGPSGTKKALAMAKALMHDADEERGLLDGCVEDIDDT</sequence>
<dbReference type="AlphaFoldDB" id="C1ED81"/>
<evidence type="ECO:0000313" key="1">
    <source>
        <dbReference type="EMBL" id="ACO65706.1"/>
    </source>
</evidence>
<dbReference type="GeneID" id="8246002"/>
<name>C1ED81_MICCC</name>
<dbReference type="EMBL" id="CP001329">
    <property type="protein sequence ID" value="ACO65706.1"/>
    <property type="molecule type" value="Genomic_DNA"/>
</dbReference>
<dbReference type="RefSeq" id="XP_002504448.1">
    <property type="nucleotide sequence ID" value="XM_002504402.1"/>
</dbReference>
<dbReference type="InParanoid" id="C1ED81"/>
<proteinExistence type="predicted"/>
<organism evidence="1 2">
    <name type="scientific">Micromonas commoda (strain RCC299 / NOUM17 / CCMP2709)</name>
    <name type="common">Picoplanktonic green alga</name>
    <dbReference type="NCBI Taxonomy" id="296587"/>
    <lineage>
        <taxon>Eukaryota</taxon>
        <taxon>Viridiplantae</taxon>
        <taxon>Chlorophyta</taxon>
        <taxon>Mamiellophyceae</taxon>
        <taxon>Mamiellales</taxon>
        <taxon>Mamiellaceae</taxon>
        <taxon>Micromonas</taxon>
    </lineage>
</organism>
<gene>
    <name evidence="1" type="ORF">MICPUN_61037</name>
</gene>
<reference evidence="1 2" key="1">
    <citation type="journal article" date="2009" name="Science">
        <title>Green evolution and dynamic adaptations revealed by genomes of the marine picoeukaryotes Micromonas.</title>
        <authorList>
            <person name="Worden A.Z."/>
            <person name="Lee J.H."/>
            <person name="Mock T."/>
            <person name="Rouze P."/>
            <person name="Simmons M.P."/>
            <person name="Aerts A.L."/>
            <person name="Allen A.E."/>
            <person name="Cuvelier M.L."/>
            <person name="Derelle E."/>
            <person name="Everett M.V."/>
            <person name="Foulon E."/>
            <person name="Grimwood J."/>
            <person name="Gundlach H."/>
            <person name="Henrissat B."/>
            <person name="Napoli C."/>
            <person name="McDonald S.M."/>
            <person name="Parker M.S."/>
            <person name="Rombauts S."/>
            <person name="Salamov A."/>
            <person name="Von Dassow P."/>
            <person name="Badger J.H."/>
            <person name="Coutinho P.M."/>
            <person name="Demir E."/>
            <person name="Dubchak I."/>
            <person name="Gentemann C."/>
            <person name="Eikrem W."/>
            <person name="Gready J.E."/>
            <person name="John U."/>
            <person name="Lanier W."/>
            <person name="Lindquist E.A."/>
            <person name="Lucas S."/>
            <person name="Mayer K.F."/>
            <person name="Moreau H."/>
            <person name="Not F."/>
            <person name="Otillar R."/>
            <person name="Panaud O."/>
            <person name="Pangilinan J."/>
            <person name="Paulsen I."/>
            <person name="Piegu B."/>
            <person name="Poliakov A."/>
            <person name="Robbens S."/>
            <person name="Schmutz J."/>
            <person name="Toulza E."/>
            <person name="Wyss T."/>
            <person name="Zelensky A."/>
            <person name="Zhou K."/>
            <person name="Armbrust E.V."/>
            <person name="Bhattacharya D."/>
            <person name="Goodenough U.W."/>
            <person name="Van de Peer Y."/>
            <person name="Grigoriev I.V."/>
        </authorList>
    </citation>
    <scope>NUCLEOTIDE SEQUENCE [LARGE SCALE GENOMIC DNA]</scope>
    <source>
        <strain evidence="2">RCC299 / NOUM17</strain>
    </source>
</reference>